<dbReference type="OrthoDB" id="6190788at2"/>
<dbReference type="Pfam" id="PF13181">
    <property type="entry name" value="TPR_8"/>
    <property type="match status" value="1"/>
</dbReference>
<name>A0A368P6S4_9FLAO</name>
<feature type="repeat" description="TPR" evidence="1">
    <location>
        <begin position="329"/>
        <end position="362"/>
    </location>
</feature>
<keyword evidence="6" id="KW-1185">Reference proteome</keyword>
<dbReference type="InterPro" id="IPR036890">
    <property type="entry name" value="HATPase_C_sf"/>
</dbReference>
<evidence type="ECO:0000259" key="4">
    <source>
        <dbReference type="Pfam" id="PF06580"/>
    </source>
</evidence>
<sequence>MNKKDKSIAYKYLILVTFFLIANNTFANPSLDSLFTNQVKNFIKVKPKTYKQIDSAFSFIRNDTLRIRYLLNKSQKANYLEGESYALNKIGIIYRNNSKYKESLLLHKQALDQAEKADNLELQIISLNMLGVVNRRLDLIRNALDYHTQALDLAETASAQTDVLKKSIAVSRNSLGNIYLALKQYDLALDQFNHSLIIEEELNNYLGLAINYHNIGYVLEHKGLLNEALVSYNTSLEYNNKINSDIGRVICNNSKGVVYIKQKNYKEAHKVLHSALKTALKLNDNYHLAPVYINLGWLQFKEKHYDKSEANLKKGLEISKDYKLISSESDAYKYLSELYELKDDHKKAIEYYKEHVSIDQTLINERNLQYVNDLIIKYESEKKTNRIKELANENEIVKLRLEKNRRILLLSIAGAFLIFGIIYILNRQRRLKSEKQIITLEQDMLRNQMNPHFIFNTLNSIKLYIINNEKENAVYYLNKFSKLIRKILVASTEKTISLEEEIDTMKLYLNIENIRFDNEINYHFKIEEGLKTEAIQVPSLILQPFLENALWHGLSSKAENKKIRIEVFQPKHNAITITITDNGIGRVASRKIKKQKTLKRKSVGISLTKERLANYSNRFSNNYYLEIEDLYDRNSQAAGTKVTIEIPIESSKSKSA</sequence>
<feature type="domain" description="Signal transduction histidine kinase internal region" evidence="4">
    <location>
        <begin position="441"/>
        <end position="519"/>
    </location>
</feature>
<feature type="signal peptide" evidence="3">
    <location>
        <begin position="1"/>
        <end position="27"/>
    </location>
</feature>
<dbReference type="PROSITE" id="PS50005">
    <property type="entry name" value="TPR"/>
    <property type="match status" value="2"/>
</dbReference>
<evidence type="ECO:0000313" key="5">
    <source>
        <dbReference type="EMBL" id="RCU58123.1"/>
    </source>
</evidence>
<dbReference type="InterPro" id="IPR011990">
    <property type="entry name" value="TPR-like_helical_dom_sf"/>
</dbReference>
<keyword evidence="2" id="KW-0812">Transmembrane</keyword>
<evidence type="ECO:0000313" key="6">
    <source>
        <dbReference type="Proteomes" id="UP000252249"/>
    </source>
</evidence>
<dbReference type="Pfam" id="PF06580">
    <property type="entry name" value="His_kinase"/>
    <property type="match status" value="1"/>
</dbReference>
<reference evidence="5 6" key="1">
    <citation type="submission" date="2018-07" db="EMBL/GenBank/DDBJ databases">
        <title>Oceanihabitans testaceum sp. nov., isolated from marine sediment.</title>
        <authorList>
            <person name="Li C.-M."/>
        </authorList>
    </citation>
    <scope>NUCLEOTIDE SEQUENCE [LARGE SCALE GENOMIC DNA]</scope>
    <source>
        <strain evidence="5 6">S9-10</strain>
    </source>
</reference>
<dbReference type="PANTHER" id="PTHR34220:SF7">
    <property type="entry name" value="SENSOR HISTIDINE KINASE YPDA"/>
    <property type="match status" value="1"/>
</dbReference>
<dbReference type="SUPFAM" id="SSF55874">
    <property type="entry name" value="ATPase domain of HSP90 chaperone/DNA topoisomerase II/histidine kinase"/>
    <property type="match status" value="1"/>
</dbReference>
<dbReference type="SUPFAM" id="SSF48452">
    <property type="entry name" value="TPR-like"/>
    <property type="match status" value="2"/>
</dbReference>
<dbReference type="PANTHER" id="PTHR34220">
    <property type="entry name" value="SENSOR HISTIDINE KINASE YPDA"/>
    <property type="match status" value="1"/>
</dbReference>
<keyword evidence="2" id="KW-0472">Membrane</keyword>
<gene>
    <name evidence="5" type="ORF">DU428_01705</name>
</gene>
<dbReference type="EMBL" id="QPIG01000001">
    <property type="protein sequence ID" value="RCU58123.1"/>
    <property type="molecule type" value="Genomic_DNA"/>
</dbReference>
<dbReference type="Gene3D" id="1.25.40.10">
    <property type="entry name" value="Tetratricopeptide repeat domain"/>
    <property type="match status" value="3"/>
</dbReference>
<protein>
    <submittedName>
        <fullName evidence="5">Tetratricopeptide repeat protein</fullName>
    </submittedName>
</protein>
<keyword evidence="1" id="KW-0802">TPR repeat</keyword>
<dbReference type="Gene3D" id="3.30.565.10">
    <property type="entry name" value="Histidine kinase-like ATPase, C-terminal domain"/>
    <property type="match status" value="1"/>
</dbReference>
<accession>A0A368P6S4</accession>
<dbReference type="Pfam" id="PF13424">
    <property type="entry name" value="TPR_12"/>
    <property type="match status" value="3"/>
</dbReference>
<feature type="chain" id="PRO_5016604972" evidence="3">
    <location>
        <begin position="28"/>
        <end position="656"/>
    </location>
</feature>
<dbReference type="GO" id="GO:0000155">
    <property type="term" value="F:phosphorelay sensor kinase activity"/>
    <property type="evidence" value="ECO:0007669"/>
    <property type="project" value="InterPro"/>
</dbReference>
<comment type="caution">
    <text evidence="5">The sequence shown here is derived from an EMBL/GenBank/DDBJ whole genome shotgun (WGS) entry which is preliminary data.</text>
</comment>
<dbReference type="InterPro" id="IPR050640">
    <property type="entry name" value="Bact_2-comp_sensor_kinase"/>
</dbReference>
<dbReference type="AlphaFoldDB" id="A0A368P6S4"/>
<organism evidence="5 6">
    <name type="scientific">Oceanihabitans sediminis</name>
    <dbReference type="NCBI Taxonomy" id="1812012"/>
    <lineage>
        <taxon>Bacteria</taxon>
        <taxon>Pseudomonadati</taxon>
        <taxon>Bacteroidota</taxon>
        <taxon>Flavobacteriia</taxon>
        <taxon>Flavobacteriales</taxon>
        <taxon>Flavobacteriaceae</taxon>
        <taxon>Oceanihabitans</taxon>
    </lineage>
</organism>
<keyword evidence="2" id="KW-1133">Transmembrane helix</keyword>
<evidence type="ECO:0000256" key="1">
    <source>
        <dbReference type="PROSITE-ProRule" id="PRU00339"/>
    </source>
</evidence>
<evidence type="ECO:0000256" key="3">
    <source>
        <dbReference type="SAM" id="SignalP"/>
    </source>
</evidence>
<dbReference type="SMART" id="SM00028">
    <property type="entry name" value="TPR"/>
    <property type="match status" value="7"/>
</dbReference>
<dbReference type="RefSeq" id="WP_072348223.1">
    <property type="nucleotide sequence ID" value="NZ_JAWWDI010000033.1"/>
</dbReference>
<proteinExistence type="predicted"/>
<feature type="transmembrane region" description="Helical" evidence="2">
    <location>
        <begin position="407"/>
        <end position="425"/>
    </location>
</feature>
<dbReference type="InterPro" id="IPR010559">
    <property type="entry name" value="Sig_transdc_His_kin_internal"/>
</dbReference>
<dbReference type="InterPro" id="IPR019734">
    <property type="entry name" value="TPR_rpt"/>
</dbReference>
<feature type="repeat" description="TPR" evidence="1">
    <location>
        <begin position="169"/>
        <end position="202"/>
    </location>
</feature>
<dbReference type="GO" id="GO:0016020">
    <property type="term" value="C:membrane"/>
    <property type="evidence" value="ECO:0007669"/>
    <property type="project" value="InterPro"/>
</dbReference>
<keyword evidence="3" id="KW-0732">Signal</keyword>
<dbReference type="Proteomes" id="UP000252249">
    <property type="component" value="Unassembled WGS sequence"/>
</dbReference>
<evidence type="ECO:0000256" key="2">
    <source>
        <dbReference type="SAM" id="Phobius"/>
    </source>
</evidence>